<evidence type="ECO:0000313" key="6">
    <source>
        <dbReference type="EMBL" id="KAF5347182.1"/>
    </source>
</evidence>
<keyword evidence="3" id="KW-0560">Oxidoreductase</keyword>
<keyword evidence="7" id="KW-1185">Reference proteome</keyword>
<dbReference type="AlphaFoldDB" id="A0A8H5CV48"/>
<evidence type="ECO:0000256" key="5">
    <source>
        <dbReference type="SAM" id="MobiDB-lite"/>
    </source>
</evidence>
<proteinExistence type="inferred from homology"/>
<dbReference type="Gene3D" id="3.40.50.720">
    <property type="entry name" value="NAD(P)-binding Rossmann-like Domain"/>
    <property type="match status" value="1"/>
</dbReference>
<dbReference type="PANTHER" id="PTHR43618">
    <property type="entry name" value="7-ALPHA-HYDROXYSTEROID DEHYDROGENASE"/>
    <property type="match status" value="1"/>
</dbReference>
<dbReference type="InterPro" id="IPR036291">
    <property type="entry name" value="NAD(P)-bd_dom_sf"/>
</dbReference>
<sequence>MITKPTSFSVHNHGIKSRSRSSHESSRQKIPHNLSLFITHKMNPLDLTGKVAVVTGGGTGIGLMIAKQLAKNGAKVYITGRRLEVLQKVATEIGQGLVPLQMDVLDKDSITKAVKAIDEADGKLDILVNNAGISGEWFKFIGDRDPNLGDLLFAESSLDKWTDILRTNTVAPFFVTMGFLSLLEKGARARKGETSSVINITSCVGTMKMVMNTFAYSVSKAGADHLTSSMATEFALSKIPVRVNAIAPGAFSSEMTGSEEALTQYMTGAMPGTMTEAPALRPGKEHEIGMAAVYLSSSAGEYTNGVIMRIDGGLNMVNP</sequence>
<dbReference type="PRINTS" id="PR00080">
    <property type="entry name" value="SDRFAMILY"/>
</dbReference>
<evidence type="ECO:0000256" key="1">
    <source>
        <dbReference type="ARBA" id="ARBA00006484"/>
    </source>
</evidence>
<name>A0A8H5CV48_9AGAR</name>
<dbReference type="InterPro" id="IPR052178">
    <property type="entry name" value="Sec_Metab_Biosynth_SDR"/>
</dbReference>
<evidence type="ECO:0000256" key="3">
    <source>
        <dbReference type="ARBA" id="ARBA00023002"/>
    </source>
</evidence>
<protein>
    <submittedName>
        <fullName evidence="6">Uncharacterized protein</fullName>
    </submittedName>
</protein>
<dbReference type="PRINTS" id="PR00081">
    <property type="entry name" value="GDHRDH"/>
</dbReference>
<reference evidence="6 7" key="1">
    <citation type="journal article" date="2020" name="ISME J.">
        <title>Uncovering the hidden diversity of litter-decomposition mechanisms in mushroom-forming fungi.</title>
        <authorList>
            <person name="Floudas D."/>
            <person name="Bentzer J."/>
            <person name="Ahren D."/>
            <person name="Johansson T."/>
            <person name="Persson P."/>
            <person name="Tunlid A."/>
        </authorList>
    </citation>
    <scope>NUCLEOTIDE SEQUENCE [LARGE SCALE GENOMIC DNA]</scope>
    <source>
        <strain evidence="6 7">CBS 291.85</strain>
    </source>
</reference>
<dbReference type="Pfam" id="PF00106">
    <property type="entry name" value="adh_short"/>
    <property type="match status" value="1"/>
</dbReference>
<dbReference type="InterPro" id="IPR002347">
    <property type="entry name" value="SDR_fam"/>
</dbReference>
<dbReference type="PANTHER" id="PTHR43618:SF4">
    <property type="entry name" value="SHORT CHAIN DEHYDROGENASE_REDUCTASE FAMILY (AFU_ORTHOLOGUE AFUA_7G04540)"/>
    <property type="match status" value="1"/>
</dbReference>
<evidence type="ECO:0000256" key="4">
    <source>
        <dbReference type="RuleBase" id="RU000363"/>
    </source>
</evidence>
<accession>A0A8H5CV48</accession>
<dbReference type="GO" id="GO:0016491">
    <property type="term" value="F:oxidoreductase activity"/>
    <property type="evidence" value="ECO:0007669"/>
    <property type="project" value="UniProtKB-KW"/>
</dbReference>
<dbReference type="FunFam" id="3.40.50.720:FF:000084">
    <property type="entry name" value="Short-chain dehydrogenase reductase"/>
    <property type="match status" value="1"/>
</dbReference>
<dbReference type="OrthoDB" id="3819888at2759"/>
<evidence type="ECO:0000256" key="2">
    <source>
        <dbReference type="ARBA" id="ARBA00022857"/>
    </source>
</evidence>
<dbReference type="Proteomes" id="UP000559256">
    <property type="component" value="Unassembled WGS sequence"/>
</dbReference>
<evidence type="ECO:0000313" key="7">
    <source>
        <dbReference type="Proteomes" id="UP000559256"/>
    </source>
</evidence>
<dbReference type="EMBL" id="JAACJM010000096">
    <property type="protein sequence ID" value="KAF5347182.1"/>
    <property type="molecule type" value="Genomic_DNA"/>
</dbReference>
<organism evidence="6 7">
    <name type="scientific">Tetrapyrgos nigripes</name>
    <dbReference type="NCBI Taxonomy" id="182062"/>
    <lineage>
        <taxon>Eukaryota</taxon>
        <taxon>Fungi</taxon>
        <taxon>Dikarya</taxon>
        <taxon>Basidiomycota</taxon>
        <taxon>Agaricomycotina</taxon>
        <taxon>Agaricomycetes</taxon>
        <taxon>Agaricomycetidae</taxon>
        <taxon>Agaricales</taxon>
        <taxon>Marasmiineae</taxon>
        <taxon>Marasmiaceae</taxon>
        <taxon>Tetrapyrgos</taxon>
    </lineage>
</organism>
<feature type="region of interest" description="Disordered" evidence="5">
    <location>
        <begin position="1"/>
        <end position="28"/>
    </location>
</feature>
<keyword evidence="2" id="KW-0521">NADP</keyword>
<gene>
    <name evidence="6" type="ORF">D9758_011065</name>
</gene>
<comment type="caution">
    <text evidence="6">The sequence shown here is derived from an EMBL/GenBank/DDBJ whole genome shotgun (WGS) entry which is preliminary data.</text>
</comment>
<comment type="similarity">
    <text evidence="1 4">Belongs to the short-chain dehydrogenases/reductases (SDR) family.</text>
</comment>
<dbReference type="SUPFAM" id="SSF51735">
    <property type="entry name" value="NAD(P)-binding Rossmann-fold domains"/>
    <property type="match status" value="1"/>
</dbReference>
<feature type="compositionally biased region" description="Polar residues" evidence="5">
    <location>
        <begin position="1"/>
        <end position="10"/>
    </location>
</feature>